<dbReference type="InterPro" id="IPR001714">
    <property type="entry name" value="Pept_M24_MAP"/>
</dbReference>
<evidence type="ECO:0000256" key="4">
    <source>
        <dbReference type="ARBA" id="ARBA00022801"/>
    </source>
</evidence>
<dbReference type="EMBL" id="LAZR01036590">
    <property type="protein sequence ID" value="KKL24447.1"/>
    <property type="molecule type" value="Genomic_DNA"/>
</dbReference>
<dbReference type="NCBIfam" id="TIGR00500">
    <property type="entry name" value="met_pdase_I"/>
    <property type="match status" value="1"/>
</dbReference>
<dbReference type="Gene3D" id="3.90.230.10">
    <property type="entry name" value="Creatinase/methionine aminopeptidase superfamily"/>
    <property type="match status" value="1"/>
</dbReference>
<dbReference type="CDD" id="cd01086">
    <property type="entry name" value="MetAP1"/>
    <property type="match status" value="1"/>
</dbReference>
<dbReference type="AlphaFoldDB" id="A0A0F9CDH2"/>
<reference evidence="6" key="1">
    <citation type="journal article" date="2015" name="Nature">
        <title>Complex archaea that bridge the gap between prokaryotes and eukaryotes.</title>
        <authorList>
            <person name="Spang A."/>
            <person name="Saw J.H."/>
            <person name="Jorgensen S.L."/>
            <person name="Zaremba-Niedzwiedzka K."/>
            <person name="Martijn J."/>
            <person name="Lind A.E."/>
            <person name="van Eijk R."/>
            <person name="Schleper C."/>
            <person name="Guy L."/>
            <person name="Ettema T.J."/>
        </authorList>
    </citation>
    <scope>NUCLEOTIDE SEQUENCE</scope>
</reference>
<keyword evidence="3" id="KW-0479">Metal-binding</keyword>
<comment type="caution">
    <text evidence="6">The sequence shown here is derived from an EMBL/GenBank/DDBJ whole genome shotgun (WGS) entry which is preliminary data.</text>
</comment>
<proteinExistence type="inferred from homology"/>
<sequence>MIKLKTAEEIEKLRASNQLVSRTLGELAKIVGPGITTHSLDKLAEEYIRDNRGVPGFLGYNGFPATLCTSLNDEVVHGIPSEYTLKEGDILSVDCGVKLNGYFGDSAYTFAIGNPDPDGQALMKNTRQALNKGIEKSLAGNRIGDVGSAIQVHAENAGYSVVREMVGHGLGKNLHEEPEVPNFGRRGSGVKMKAGMVFCIEPMINLGTRYIQQDKDGWTVRTRDGKPSAHYELAIAVTEGEPDVLSTFKYIEEVLN</sequence>
<dbReference type="PRINTS" id="PR00599">
    <property type="entry name" value="MAPEPTIDASE"/>
</dbReference>
<dbReference type="PANTHER" id="PTHR43330">
    <property type="entry name" value="METHIONINE AMINOPEPTIDASE"/>
    <property type="match status" value="1"/>
</dbReference>
<dbReference type="InterPro" id="IPR002467">
    <property type="entry name" value="Pept_M24A_MAP1"/>
</dbReference>
<dbReference type="Pfam" id="PF00557">
    <property type="entry name" value="Peptidase_M24"/>
    <property type="match status" value="1"/>
</dbReference>
<dbReference type="SUPFAM" id="SSF55920">
    <property type="entry name" value="Creatinase/aminopeptidase"/>
    <property type="match status" value="1"/>
</dbReference>
<dbReference type="GO" id="GO:0005829">
    <property type="term" value="C:cytosol"/>
    <property type="evidence" value="ECO:0007669"/>
    <property type="project" value="TreeGrafter"/>
</dbReference>
<name>A0A0F9CDH2_9ZZZZ</name>
<dbReference type="InterPro" id="IPR000994">
    <property type="entry name" value="Pept_M24"/>
</dbReference>
<evidence type="ECO:0000256" key="1">
    <source>
        <dbReference type="ARBA" id="ARBA00022438"/>
    </source>
</evidence>
<organism evidence="6">
    <name type="scientific">marine sediment metagenome</name>
    <dbReference type="NCBI Taxonomy" id="412755"/>
    <lineage>
        <taxon>unclassified sequences</taxon>
        <taxon>metagenomes</taxon>
        <taxon>ecological metagenomes</taxon>
    </lineage>
</organism>
<dbReference type="GO" id="GO:0070006">
    <property type="term" value="F:metalloaminopeptidase activity"/>
    <property type="evidence" value="ECO:0007669"/>
    <property type="project" value="InterPro"/>
</dbReference>
<keyword evidence="1" id="KW-0031">Aminopeptidase</keyword>
<evidence type="ECO:0000256" key="2">
    <source>
        <dbReference type="ARBA" id="ARBA00022670"/>
    </source>
</evidence>
<gene>
    <name evidence="6" type="ORF">LCGC14_2415210</name>
</gene>
<dbReference type="InterPro" id="IPR036005">
    <property type="entry name" value="Creatinase/aminopeptidase-like"/>
</dbReference>
<dbReference type="PANTHER" id="PTHR43330:SF27">
    <property type="entry name" value="METHIONINE AMINOPEPTIDASE"/>
    <property type="match status" value="1"/>
</dbReference>
<keyword evidence="2" id="KW-0645">Protease</keyword>
<dbReference type="GO" id="GO:0006508">
    <property type="term" value="P:proteolysis"/>
    <property type="evidence" value="ECO:0007669"/>
    <property type="project" value="UniProtKB-KW"/>
</dbReference>
<evidence type="ECO:0000259" key="5">
    <source>
        <dbReference type="Pfam" id="PF00557"/>
    </source>
</evidence>
<dbReference type="GO" id="GO:0046872">
    <property type="term" value="F:metal ion binding"/>
    <property type="evidence" value="ECO:0007669"/>
    <property type="project" value="UniProtKB-KW"/>
</dbReference>
<dbReference type="PROSITE" id="PS00680">
    <property type="entry name" value="MAP_1"/>
    <property type="match status" value="1"/>
</dbReference>
<protein>
    <recommendedName>
        <fullName evidence="5">Peptidase M24 domain-containing protein</fullName>
    </recommendedName>
</protein>
<feature type="domain" description="Peptidase M24" evidence="5">
    <location>
        <begin position="11"/>
        <end position="239"/>
    </location>
</feature>
<evidence type="ECO:0000256" key="3">
    <source>
        <dbReference type="ARBA" id="ARBA00022723"/>
    </source>
</evidence>
<keyword evidence="4" id="KW-0378">Hydrolase</keyword>
<accession>A0A0F9CDH2</accession>
<dbReference type="HAMAP" id="MF_01974">
    <property type="entry name" value="MetAP_1"/>
    <property type="match status" value="1"/>
</dbReference>
<evidence type="ECO:0000313" key="6">
    <source>
        <dbReference type="EMBL" id="KKL24447.1"/>
    </source>
</evidence>